<protein>
    <submittedName>
        <fullName evidence="4">GNAT family N-acetyltransferase</fullName>
    </submittedName>
</protein>
<sequence>MNFRKATKHDISAIVEQMADDELGQKRENFQTPLPKAYLKAFEIINTDDNQELMVVEDENHAIIGTFQLTFIQYLSYCGGTRAQIENVRVRKDKRGLGIGKLMFEWAINRAKERNAHVLQLTSDKKRPRAIKFYEDLGFIATHEGMKLHFKTLDK</sequence>
<dbReference type="InterPro" id="IPR000182">
    <property type="entry name" value="GNAT_dom"/>
</dbReference>
<dbReference type="CDD" id="cd04301">
    <property type="entry name" value="NAT_SF"/>
    <property type="match status" value="1"/>
</dbReference>
<dbReference type="Pfam" id="PF00583">
    <property type="entry name" value="Acetyltransf_1"/>
    <property type="match status" value="1"/>
</dbReference>
<dbReference type="EMBL" id="JAZHYP010000003">
    <property type="protein sequence ID" value="MEN3323551.1"/>
    <property type="molecule type" value="Genomic_DNA"/>
</dbReference>
<reference evidence="4 5" key="1">
    <citation type="submission" date="2024-01" db="EMBL/GenBank/DDBJ databases">
        <title>Mariniflexile litorale sp. nov., isolated from the shallow sediments of the Sea of Japan.</title>
        <authorList>
            <person name="Romanenko L."/>
            <person name="Bystritskaya E."/>
            <person name="Isaeva M."/>
        </authorList>
    </citation>
    <scope>NUCLEOTIDE SEQUENCE [LARGE SCALE GENOMIC DNA]</scope>
    <source>
        <strain evidence="4 5">KCTC 32427</strain>
    </source>
</reference>
<dbReference type="PANTHER" id="PTHR43877:SF2">
    <property type="entry name" value="AMINOALKYLPHOSPHONATE N-ACETYLTRANSFERASE-RELATED"/>
    <property type="match status" value="1"/>
</dbReference>
<dbReference type="InterPro" id="IPR016181">
    <property type="entry name" value="Acyl_CoA_acyltransferase"/>
</dbReference>
<keyword evidence="5" id="KW-1185">Reference proteome</keyword>
<dbReference type="Gene3D" id="3.40.630.30">
    <property type="match status" value="1"/>
</dbReference>
<organism evidence="4 5">
    <name type="scientific">Mariniflexile soesokkakense</name>
    <dbReference type="NCBI Taxonomy" id="1343160"/>
    <lineage>
        <taxon>Bacteria</taxon>
        <taxon>Pseudomonadati</taxon>
        <taxon>Bacteroidota</taxon>
        <taxon>Flavobacteriia</taxon>
        <taxon>Flavobacteriales</taxon>
        <taxon>Flavobacteriaceae</taxon>
        <taxon>Mariniflexile</taxon>
    </lineage>
</organism>
<gene>
    <name evidence="4" type="ORF">VP395_07420</name>
</gene>
<feature type="domain" description="N-acetyltransferase" evidence="3">
    <location>
        <begin position="1"/>
        <end position="155"/>
    </location>
</feature>
<dbReference type="PANTHER" id="PTHR43877">
    <property type="entry name" value="AMINOALKYLPHOSPHONATE N-ACETYLTRANSFERASE-RELATED-RELATED"/>
    <property type="match status" value="1"/>
</dbReference>
<evidence type="ECO:0000313" key="4">
    <source>
        <dbReference type="EMBL" id="MEN3323551.1"/>
    </source>
</evidence>
<evidence type="ECO:0000256" key="2">
    <source>
        <dbReference type="ARBA" id="ARBA00023315"/>
    </source>
</evidence>
<evidence type="ECO:0000313" key="5">
    <source>
        <dbReference type="Proteomes" id="UP001416393"/>
    </source>
</evidence>
<dbReference type="InterPro" id="IPR050832">
    <property type="entry name" value="Bact_Acetyltransf"/>
</dbReference>
<dbReference type="SUPFAM" id="SSF55729">
    <property type="entry name" value="Acyl-CoA N-acyltransferases (Nat)"/>
    <property type="match status" value="1"/>
</dbReference>
<name>A0ABV0AC88_9FLAO</name>
<dbReference type="PROSITE" id="PS51186">
    <property type="entry name" value="GNAT"/>
    <property type="match status" value="1"/>
</dbReference>
<keyword evidence="2" id="KW-0012">Acyltransferase</keyword>
<accession>A0ABV0AC88</accession>
<keyword evidence="1" id="KW-0808">Transferase</keyword>
<comment type="caution">
    <text evidence="4">The sequence shown here is derived from an EMBL/GenBank/DDBJ whole genome shotgun (WGS) entry which is preliminary data.</text>
</comment>
<proteinExistence type="predicted"/>
<dbReference type="RefSeq" id="WP_346241142.1">
    <property type="nucleotide sequence ID" value="NZ_JAZHYP010000003.1"/>
</dbReference>
<dbReference type="Proteomes" id="UP001416393">
    <property type="component" value="Unassembled WGS sequence"/>
</dbReference>
<evidence type="ECO:0000256" key="1">
    <source>
        <dbReference type="ARBA" id="ARBA00022679"/>
    </source>
</evidence>
<evidence type="ECO:0000259" key="3">
    <source>
        <dbReference type="PROSITE" id="PS51186"/>
    </source>
</evidence>